<evidence type="ECO:0000313" key="18">
    <source>
        <dbReference type="Proteomes" id="UP000663879"/>
    </source>
</evidence>
<keyword evidence="9" id="KW-0969">Cilium</keyword>
<evidence type="ECO:0000256" key="11">
    <source>
        <dbReference type="ARBA" id="ARBA00023273"/>
    </source>
</evidence>
<evidence type="ECO:0000259" key="16">
    <source>
        <dbReference type="Pfam" id="PF24671"/>
    </source>
</evidence>
<dbReference type="InterPro" id="IPR056290">
    <property type="entry name" value="CEPT76/DRC7_peptidase-like_dom"/>
</dbReference>
<dbReference type="InterPro" id="IPR033551">
    <property type="entry name" value="DRC7/lobo"/>
</dbReference>
<dbReference type="PANTHER" id="PTHR35249">
    <property type="entry name" value="DYNEIN REGULATORY COMPLEX SUBUNIT 7"/>
    <property type="match status" value="1"/>
</dbReference>
<gene>
    <name evidence="17" type="ORF">OXX778_LOCUS5221</name>
</gene>
<keyword evidence="7" id="KW-0744">Spermatogenesis</keyword>
<dbReference type="AlphaFoldDB" id="A0A813R371"/>
<evidence type="ECO:0000256" key="4">
    <source>
        <dbReference type="ARBA" id="ARBA00022490"/>
    </source>
</evidence>
<reference evidence="17" key="1">
    <citation type="submission" date="2021-02" db="EMBL/GenBank/DDBJ databases">
        <authorList>
            <person name="Nowell W R."/>
        </authorList>
    </citation>
    <scope>NUCLEOTIDE SEQUENCE</scope>
    <source>
        <strain evidence="17">Ploen Becks lab</strain>
    </source>
</reference>
<sequence length="851" mass="101018">MSNDLEQLDDENELELDIDQTAEAIETKEVQDLKNELNKIIQPIVAPPMFPPHPVKCLNPQDYPESYNSNSKKEELVLQYVDNFKTQFQYIYPDRKTLFMAPYNECGIEKFVCTTIRPTVLKFSRLYDWKECAQFVSDYLQYQPLKESTELPQTLFSPTHTLKVQRGNCFDYSVLLASLLIGAGYDAYIVSGYATREVCNMDQSRTICPFLIKNEEKKIETKKKEMGKYMVKPPKDMNSKYQNSMEMKVKKKLEDEALKRKLEHERNLAELERPPADPLYGLRVHAWVMILSGKREVAETFFIETLTGCAVSTKDDEYLGIESVWNHKNYWVNMQSCIDGTAGLVFDLGDCSRWEYMLPSNDKPTLLVPNTDGIEDEEESKDVEKHLDLPPSWVNQIEITQKDFERRCPEGKKVVFYKKSKVEKFAPYLLKDNMILRITEYLDSEMKDLKQITEEFIHRNDQIKKRVINFQTGWVVETFDRGRSKYLKEHRYQQSKAGPENERIMYFYHDARVDGLRCREETPTEMCEHFENRPDFLYFRKVIFDKKQKKFGPQDGDNYRPILKIIERYNRDSNKKANDDIHELVFNIEGEKFQITYHRENSKIAPSTREFLKPPNWNDKSNTWTWNIDLHQTYQAGNENKHKKNVELYQFLSWLINQEESVKNLVRKSEEEVKSILNDRTHEETVTERTVSIYDTDRNEKAKQYKMDIERRIADEKLRKQTLDVDYLAPFLAEKGLNDKQPISHQAASELKERCLADLKQRLIEKANLIQKRYEAESNEMQKKQQWYQANQVNMSREDEQEYLEYCSEALFKIHILELRLNRHKEKAPIKYQEMEQRLKADPRLNQFIRF</sequence>
<dbReference type="GO" id="GO:0030317">
    <property type="term" value="P:flagellated sperm motility"/>
    <property type="evidence" value="ECO:0007669"/>
    <property type="project" value="TreeGrafter"/>
</dbReference>
<comment type="similarity">
    <text evidence="2">Belongs to the DRC7 family.</text>
</comment>
<evidence type="ECO:0000256" key="10">
    <source>
        <dbReference type="ARBA" id="ARBA00023212"/>
    </source>
</evidence>
<evidence type="ECO:0000256" key="12">
    <source>
        <dbReference type="ARBA" id="ARBA00031627"/>
    </source>
</evidence>
<comment type="subcellular location">
    <subcellularLocation>
        <location evidence="1">Cytoplasm</location>
        <location evidence="1">Cytoskeleton</location>
        <location evidence="1">Flagellum axoneme</location>
    </subcellularLocation>
</comment>
<dbReference type="Proteomes" id="UP000663879">
    <property type="component" value="Unassembled WGS sequence"/>
</dbReference>
<dbReference type="Gene3D" id="3.10.620.30">
    <property type="match status" value="1"/>
</dbReference>
<evidence type="ECO:0000256" key="1">
    <source>
        <dbReference type="ARBA" id="ARBA00004611"/>
    </source>
</evidence>
<dbReference type="Pfam" id="PF24667">
    <property type="entry name" value="MORN_DRC7"/>
    <property type="match status" value="1"/>
</dbReference>
<dbReference type="InterPro" id="IPR056291">
    <property type="entry name" value="MORN_DRC7"/>
</dbReference>
<feature type="domain" description="Dynein regulatory complex subunit 7 MORN" evidence="15">
    <location>
        <begin position="409"/>
        <end position="692"/>
    </location>
</feature>
<evidence type="ECO:0000259" key="15">
    <source>
        <dbReference type="Pfam" id="PF24667"/>
    </source>
</evidence>
<dbReference type="InterPro" id="IPR038765">
    <property type="entry name" value="Papain-like_cys_pep_sf"/>
</dbReference>
<comment type="caution">
    <text evidence="17">The sequence shown here is derived from an EMBL/GenBank/DDBJ whole genome shotgun (WGS) entry which is preliminary data.</text>
</comment>
<accession>A0A813R371</accession>
<evidence type="ECO:0000313" key="17">
    <source>
        <dbReference type="EMBL" id="CAF0776332.1"/>
    </source>
</evidence>
<keyword evidence="18" id="KW-1185">Reference proteome</keyword>
<keyword evidence="6" id="KW-0282">Flagellum</keyword>
<dbReference type="GO" id="GO:0007283">
    <property type="term" value="P:spermatogenesis"/>
    <property type="evidence" value="ECO:0007669"/>
    <property type="project" value="UniProtKB-KW"/>
</dbReference>
<evidence type="ECO:0000256" key="3">
    <source>
        <dbReference type="ARBA" id="ARBA00021303"/>
    </source>
</evidence>
<dbReference type="Pfam" id="PF24671">
    <property type="entry name" value="DRC7_C"/>
    <property type="match status" value="1"/>
</dbReference>
<keyword evidence="4" id="KW-0963">Cytoplasm</keyword>
<keyword evidence="10" id="KW-0206">Cytoskeleton</keyword>
<dbReference type="SUPFAM" id="SSF54001">
    <property type="entry name" value="Cysteine proteinases"/>
    <property type="match status" value="1"/>
</dbReference>
<evidence type="ECO:0000256" key="6">
    <source>
        <dbReference type="ARBA" id="ARBA00022846"/>
    </source>
</evidence>
<evidence type="ECO:0000256" key="8">
    <source>
        <dbReference type="ARBA" id="ARBA00023054"/>
    </source>
</evidence>
<evidence type="ECO:0000256" key="5">
    <source>
        <dbReference type="ARBA" id="ARBA00022782"/>
    </source>
</evidence>
<keyword evidence="11" id="KW-0966">Cell projection</keyword>
<dbReference type="GO" id="GO:0031514">
    <property type="term" value="C:motile cilium"/>
    <property type="evidence" value="ECO:0007669"/>
    <property type="project" value="TreeGrafter"/>
</dbReference>
<keyword evidence="5" id="KW-0221">Differentiation</keyword>
<name>A0A813R371_9BILA</name>
<dbReference type="EMBL" id="CAJNOC010000556">
    <property type="protein sequence ID" value="CAF0776332.1"/>
    <property type="molecule type" value="Genomic_DNA"/>
</dbReference>
<feature type="domain" description="CEP76/DRC7 peptidase-like" evidence="14">
    <location>
        <begin position="284"/>
        <end position="357"/>
    </location>
</feature>
<evidence type="ECO:0000256" key="7">
    <source>
        <dbReference type="ARBA" id="ARBA00022871"/>
    </source>
</evidence>
<evidence type="ECO:0000256" key="9">
    <source>
        <dbReference type="ARBA" id="ARBA00023069"/>
    </source>
</evidence>
<dbReference type="Pfam" id="PF24656">
    <property type="entry name" value="CEPT76_peptidase"/>
    <property type="match status" value="1"/>
</dbReference>
<evidence type="ECO:0000259" key="14">
    <source>
        <dbReference type="Pfam" id="PF24656"/>
    </source>
</evidence>
<evidence type="ECO:0000256" key="13">
    <source>
        <dbReference type="ARBA" id="ARBA00031733"/>
    </source>
</evidence>
<dbReference type="PANTHER" id="PTHR35249:SF2">
    <property type="entry name" value="DYNEIN REGULATORY COMPLEX SUBUNIT 7"/>
    <property type="match status" value="1"/>
</dbReference>
<protein>
    <recommendedName>
        <fullName evidence="3">Dynein regulatory complex subunit 7</fullName>
    </recommendedName>
    <alternativeName>
        <fullName evidence="12">Coiled-coil domain-containing protein 135</fullName>
    </alternativeName>
    <alternativeName>
        <fullName evidence="13">Coiled-coil domain-containing protein lobo homolog</fullName>
    </alternativeName>
</protein>
<feature type="domain" description="Dynein regulatory complex subunit 7 C-terminal" evidence="16">
    <location>
        <begin position="742"/>
        <end position="848"/>
    </location>
</feature>
<dbReference type="OrthoDB" id="10262874at2759"/>
<organism evidence="17 18">
    <name type="scientific">Brachionus calyciflorus</name>
    <dbReference type="NCBI Taxonomy" id="104777"/>
    <lineage>
        <taxon>Eukaryota</taxon>
        <taxon>Metazoa</taxon>
        <taxon>Spiralia</taxon>
        <taxon>Gnathifera</taxon>
        <taxon>Rotifera</taxon>
        <taxon>Eurotatoria</taxon>
        <taxon>Monogononta</taxon>
        <taxon>Pseudotrocha</taxon>
        <taxon>Ploima</taxon>
        <taxon>Brachionidae</taxon>
        <taxon>Brachionus</taxon>
    </lineage>
</organism>
<dbReference type="GO" id="GO:0030154">
    <property type="term" value="P:cell differentiation"/>
    <property type="evidence" value="ECO:0007669"/>
    <property type="project" value="UniProtKB-KW"/>
</dbReference>
<evidence type="ECO:0000256" key="2">
    <source>
        <dbReference type="ARBA" id="ARBA00010738"/>
    </source>
</evidence>
<keyword evidence="8" id="KW-0175">Coiled coil</keyword>
<dbReference type="InterPro" id="IPR056292">
    <property type="entry name" value="DRC7_C"/>
</dbReference>
<proteinExistence type="inferred from homology"/>